<dbReference type="OrthoDB" id="191334at2759"/>
<dbReference type="InterPro" id="IPR044174">
    <property type="entry name" value="BC10-like"/>
</dbReference>
<dbReference type="Proteomes" id="UP000631114">
    <property type="component" value="Unassembled WGS sequence"/>
</dbReference>
<reference evidence="7 8" key="1">
    <citation type="submission" date="2020-10" db="EMBL/GenBank/DDBJ databases">
        <title>The Coptis chinensis genome and diversification of protoberbering-type alkaloids.</title>
        <authorList>
            <person name="Wang B."/>
            <person name="Shu S."/>
            <person name="Song C."/>
            <person name="Liu Y."/>
        </authorList>
    </citation>
    <scope>NUCLEOTIDE SEQUENCE [LARGE SCALE GENOMIC DNA]</scope>
    <source>
        <strain evidence="7">HL-2020</strain>
        <tissue evidence="7">Leaf</tissue>
    </source>
</reference>
<evidence type="ECO:0008006" key="9">
    <source>
        <dbReference type="Google" id="ProtNLM"/>
    </source>
</evidence>
<feature type="chain" id="PRO_5032790964" description="Core-2/I-branching beta-1,6-N-acetylglucosaminyltransferase family protein" evidence="6">
    <location>
        <begin position="23"/>
        <end position="363"/>
    </location>
</feature>
<keyword evidence="8" id="KW-1185">Reference proteome</keyword>
<comment type="caution">
    <text evidence="7">The sequence shown here is derived from an EMBL/GenBank/DDBJ whole genome shotgun (WGS) entry which is preliminary data.</text>
</comment>
<evidence type="ECO:0000256" key="4">
    <source>
        <dbReference type="ARBA" id="ARBA00023136"/>
    </source>
</evidence>
<dbReference type="GO" id="GO:0016020">
    <property type="term" value="C:membrane"/>
    <property type="evidence" value="ECO:0007669"/>
    <property type="project" value="UniProtKB-SubCell"/>
</dbReference>
<evidence type="ECO:0000313" key="7">
    <source>
        <dbReference type="EMBL" id="KAF9613444.1"/>
    </source>
</evidence>
<evidence type="ECO:0000313" key="8">
    <source>
        <dbReference type="Proteomes" id="UP000631114"/>
    </source>
</evidence>
<evidence type="ECO:0000256" key="2">
    <source>
        <dbReference type="ARBA" id="ARBA00022676"/>
    </source>
</evidence>
<keyword evidence="6" id="KW-0732">Signal</keyword>
<keyword evidence="2" id="KW-0328">Glycosyltransferase</keyword>
<protein>
    <recommendedName>
        <fullName evidence="9">Core-2/I-branching beta-1,6-N-acetylglucosaminyltransferase family protein</fullName>
    </recommendedName>
</protein>
<dbReference type="Pfam" id="PF02485">
    <property type="entry name" value="Branch"/>
    <property type="match status" value="1"/>
</dbReference>
<dbReference type="GO" id="GO:0016757">
    <property type="term" value="F:glycosyltransferase activity"/>
    <property type="evidence" value="ECO:0007669"/>
    <property type="project" value="UniProtKB-KW"/>
</dbReference>
<proteinExistence type="predicted"/>
<dbReference type="AlphaFoldDB" id="A0A835IAU3"/>
<comment type="subcellular location">
    <subcellularLocation>
        <location evidence="1">Membrane</location>
        <topology evidence="1">Single-pass type II membrane protein</topology>
    </subcellularLocation>
</comment>
<evidence type="ECO:0000256" key="1">
    <source>
        <dbReference type="ARBA" id="ARBA00004606"/>
    </source>
</evidence>
<dbReference type="PANTHER" id="PTHR31042:SF60">
    <property type="entry name" value="CORE-2_I-BRANCHING BETA-1,6-N-ACETYLGLUCOSAMINYLTRANSFERASE FAMILY PROTEIN"/>
    <property type="match status" value="1"/>
</dbReference>
<dbReference type="PANTHER" id="PTHR31042">
    <property type="entry name" value="CORE-2/I-BRANCHING BETA-1,6-N-ACETYLGLUCOSAMINYLTRANSFERASE FAMILY PROTEIN-RELATED"/>
    <property type="match status" value="1"/>
</dbReference>
<evidence type="ECO:0000256" key="5">
    <source>
        <dbReference type="ARBA" id="ARBA00023180"/>
    </source>
</evidence>
<organism evidence="7 8">
    <name type="scientific">Coptis chinensis</name>
    <dbReference type="NCBI Taxonomy" id="261450"/>
    <lineage>
        <taxon>Eukaryota</taxon>
        <taxon>Viridiplantae</taxon>
        <taxon>Streptophyta</taxon>
        <taxon>Embryophyta</taxon>
        <taxon>Tracheophyta</taxon>
        <taxon>Spermatophyta</taxon>
        <taxon>Magnoliopsida</taxon>
        <taxon>Ranunculales</taxon>
        <taxon>Ranunculaceae</taxon>
        <taxon>Coptidoideae</taxon>
        <taxon>Coptis</taxon>
    </lineage>
</organism>
<sequence length="363" mass="41310">MLSPSPFSLCCVLLLCVPLAFLFTSTNTTTISPPSPLPQDDKSLFRLASRVHPNPSPSNAPKRIAFMFLTTSPLPFAPLWELFFHSNYNWRTAKDNHTPNHDHLFNIYIHADPNSSFYNFSGVFSHQVVHSKPTRRLTSSLVSAARRLLAHALLHDSSNAMFALLSPSCIPLHSFNFTYTTLLSSNKSFIEILKDEPGAYDRWAARGTEVMLPEVPFRDFRVGSQFFVLTRRHAKLVVEDQRLWKKFKLPCVQNDVCYPEEHYFPTLISMQDPFGCVPATLTHVDWRGQSGGHPRTYEAFEVGHQLIYVLRQGRPRYGDEVGGAVNVSDVQRRRHDPFLFARKFSPDSLQPLMNIANDAIFTD</sequence>
<feature type="signal peptide" evidence="6">
    <location>
        <begin position="1"/>
        <end position="22"/>
    </location>
</feature>
<keyword evidence="5" id="KW-0325">Glycoprotein</keyword>
<keyword evidence="4" id="KW-0472">Membrane</keyword>
<evidence type="ECO:0000256" key="6">
    <source>
        <dbReference type="SAM" id="SignalP"/>
    </source>
</evidence>
<name>A0A835IAU3_9MAGN</name>
<dbReference type="EMBL" id="JADFTS010000003">
    <property type="protein sequence ID" value="KAF9613444.1"/>
    <property type="molecule type" value="Genomic_DNA"/>
</dbReference>
<gene>
    <name evidence="7" type="ORF">IFM89_008291</name>
</gene>
<evidence type="ECO:0000256" key="3">
    <source>
        <dbReference type="ARBA" id="ARBA00022679"/>
    </source>
</evidence>
<keyword evidence="3" id="KW-0808">Transferase</keyword>
<accession>A0A835IAU3</accession>
<dbReference type="InterPro" id="IPR003406">
    <property type="entry name" value="Glyco_trans_14"/>
</dbReference>